<sequence length="59" mass="6957">MSTAVYCIPVRAMFRHIRTCRRHNKDWQLSLDCNFLLLRTHADSSGQACAYRSRLPYLL</sequence>
<accession>A0A9X2WIS7</accession>
<dbReference type="EMBL" id="JAOANI010000031">
    <property type="protein sequence ID" value="MCT7360998.1"/>
    <property type="molecule type" value="Genomic_DNA"/>
</dbReference>
<dbReference type="Proteomes" id="UP001147830">
    <property type="component" value="Unassembled WGS sequence"/>
</dbReference>
<name>A0A9X2WIS7_9GAMM</name>
<evidence type="ECO:0000313" key="1">
    <source>
        <dbReference type="EMBL" id="MCT7360998.1"/>
    </source>
</evidence>
<gene>
    <name evidence="1" type="ORF">NYR02_18390</name>
</gene>
<protein>
    <submittedName>
        <fullName evidence="1">Uncharacterized protein</fullName>
    </submittedName>
</protein>
<dbReference type="RefSeq" id="WP_260977830.1">
    <property type="nucleotide sequence ID" value="NZ_JAOANI010000031.1"/>
</dbReference>
<organism evidence="1 2">
    <name type="scientific">Thalassolituus pacificus</name>
    <dbReference type="NCBI Taxonomy" id="2975440"/>
    <lineage>
        <taxon>Bacteria</taxon>
        <taxon>Pseudomonadati</taxon>
        <taxon>Pseudomonadota</taxon>
        <taxon>Gammaproteobacteria</taxon>
        <taxon>Oceanospirillales</taxon>
        <taxon>Oceanospirillaceae</taxon>
        <taxon>Thalassolituus</taxon>
    </lineage>
</organism>
<keyword evidence="2" id="KW-1185">Reference proteome</keyword>
<comment type="caution">
    <text evidence="1">The sequence shown here is derived from an EMBL/GenBank/DDBJ whole genome shotgun (WGS) entry which is preliminary data.</text>
</comment>
<reference evidence="1" key="1">
    <citation type="journal article" date="2022" name="Front. Microbiol.">
        <title>Genome-based taxonomic rearrangement of Oceanobacter-related bacteria including the description of Thalassolituus hydrocarbonoclasticus sp. nov. and Thalassolituus pacificus sp. nov. and emended description of the genus Thalassolituus.</title>
        <authorList>
            <person name="Dong C."/>
            <person name="Wei L."/>
            <person name="Wang J."/>
            <person name="Lai Q."/>
            <person name="Huang Z."/>
            <person name="Shao Z."/>
        </authorList>
    </citation>
    <scope>NUCLEOTIDE SEQUENCE</scope>
    <source>
        <strain evidence="1">59MF3M-4</strain>
    </source>
</reference>
<proteinExistence type="predicted"/>
<evidence type="ECO:0000313" key="2">
    <source>
        <dbReference type="Proteomes" id="UP001147830"/>
    </source>
</evidence>
<reference evidence="1" key="2">
    <citation type="submission" date="2022-08" db="EMBL/GenBank/DDBJ databases">
        <authorList>
            <person name="Dong C."/>
        </authorList>
    </citation>
    <scope>NUCLEOTIDE SEQUENCE</scope>
    <source>
        <strain evidence="1">59MF3M-4</strain>
    </source>
</reference>
<dbReference type="AlphaFoldDB" id="A0A9X2WIS7"/>